<evidence type="ECO:0000313" key="3">
    <source>
        <dbReference type="Proteomes" id="UP000069771"/>
    </source>
</evidence>
<proteinExistence type="predicted"/>
<sequence length="265" mass="29381">MERRLTGRHDSTLQAENGRLELMAESGSHGALLLKAGDQVRTLDLSLRCDRDSELRVLILRESSDDLTLTLSADVHSQADLKIGLLDLEKGFLEFRGEIRLKEPGASADLYTGELVGEGARKKNDLQVVSETDHTFGKMHNFAVLHRAADYDMVAAGKIVKGARGSESHQETRVLTLDADHKTRVLPILYIDENEVKASHAMTVGQPDADQMYYLESRGLSNLQAMSLLSIGYFMPVISLAGSEDLRHRLREDLERKAGLYGHQG</sequence>
<dbReference type="SUPFAM" id="SSF101960">
    <property type="entry name" value="Stabilizer of iron transporter SufD"/>
    <property type="match status" value="1"/>
</dbReference>
<reference evidence="2 3" key="1">
    <citation type="journal article" date="2016" name="Gut Pathog.">
        <title>Whole genome sequencing of "Faecalibaculum rodentium" ALO17, isolated from C57BL/6J laboratory mouse feces.</title>
        <authorList>
            <person name="Lim S."/>
            <person name="Chang D.H."/>
            <person name="Ahn S."/>
            <person name="Kim B.C."/>
        </authorList>
    </citation>
    <scope>NUCLEOTIDE SEQUENCE [LARGE SCALE GENOMIC DNA]</scope>
    <source>
        <strain evidence="2 3">Alo17</strain>
    </source>
</reference>
<keyword evidence="3" id="KW-1185">Reference proteome</keyword>
<gene>
    <name evidence="2" type="ORF">AALO17_14790</name>
</gene>
<organism evidence="2 3">
    <name type="scientific">Faecalibaculum rodentium</name>
    <dbReference type="NCBI Taxonomy" id="1702221"/>
    <lineage>
        <taxon>Bacteria</taxon>
        <taxon>Bacillati</taxon>
        <taxon>Bacillota</taxon>
        <taxon>Erysipelotrichia</taxon>
        <taxon>Erysipelotrichales</taxon>
        <taxon>Erysipelotrichaceae</taxon>
        <taxon>Faecalibaculum</taxon>
    </lineage>
</organism>
<dbReference type="Proteomes" id="UP000069771">
    <property type="component" value="Chromosome"/>
</dbReference>
<dbReference type="InterPro" id="IPR055346">
    <property type="entry name" value="Fe-S_cluster_assembly_SufBD"/>
</dbReference>
<dbReference type="GeneID" id="78478172"/>
<protein>
    <recommendedName>
        <fullName evidence="1">SUF system FeS cluster assembly SufBD core domain-containing protein</fullName>
    </recommendedName>
</protein>
<dbReference type="GO" id="GO:0016226">
    <property type="term" value="P:iron-sulfur cluster assembly"/>
    <property type="evidence" value="ECO:0007669"/>
    <property type="project" value="InterPro"/>
</dbReference>
<dbReference type="InterPro" id="IPR037284">
    <property type="entry name" value="SUF_FeS_clus_asmbl_SufBD_sf"/>
</dbReference>
<dbReference type="PANTHER" id="PTHR43575:SF1">
    <property type="entry name" value="PROTEIN ABCI7, CHLOROPLASTIC"/>
    <property type="match status" value="1"/>
</dbReference>
<evidence type="ECO:0000259" key="1">
    <source>
        <dbReference type="Pfam" id="PF01458"/>
    </source>
</evidence>
<evidence type="ECO:0000313" key="2">
    <source>
        <dbReference type="EMBL" id="AMK54613.1"/>
    </source>
</evidence>
<dbReference type="InterPro" id="IPR000825">
    <property type="entry name" value="SUF_FeS_clus_asmbl_SufBD_core"/>
</dbReference>
<dbReference type="PANTHER" id="PTHR43575">
    <property type="entry name" value="PROTEIN ABCI7, CHLOROPLASTIC"/>
    <property type="match status" value="1"/>
</dbReference>
<dbReference type="Pfam" id="PF01458">
    <property type="entry name" value="SUFBD_core"/>
    <property type="match status" value="1"/>
</dbReference>
<name>A0A140DVD6_9FIRM</name>
<dbReference type="AlphaFoldDB" id="A0A140DVD6"/>
<dbReference type="EMBL" id="CP011391">
    <property type="protein sequence ID" value="AMK54613.1"/>
    <property type="molecule type" value="Genomic_DNA"/>
</dbReference>
<feature type="domain" description="SUF system FeS cluster assembly SufBD core" evidence="1">
    <location>
        <begin position="39"/>
        <end position="232"/>
    </location>
</feature>
<dbReference type="STRING" id="1702221.AALO17_14790"/>
<dbReference type="KEGG" id="fro:AALO17_14790"/>
<dbReference type="RefSeq" id="WP_067557214.1">
    <property type="nucleotide sequence ID" value="NZ_CAMTBT010000085.1"/>
</dbReference>
<accession>A0A140DVD6</accession>
<dbReference type="OrthoDB" id="9803529at2"/>